<accession>A0A7X6CX63</accession>
<protein>
    <submittedName>
        <fullName evidence="2">Helix-turn-helix transcriptional regulator</fullName>
    </submittedName>
</protein>
<dbReference type="SUPFAM" id="SSF47413">
    <property type="entry name" value="lambda repressor-like DNA-binding domains"/>
    <property type="match status" value="1"/>
</dbReference>
<reference evidence="2 3" key="1">
    <citation type="submission" date="2020-03" db="EMBL/GenBank/DDBJ databases">
        <title>Draft genome of Streptomyces sp. ventii, isolated from the Axial Seamount in the Pacific Ocean, and resequencing of the two type strains Streptomyces lonarensis strain NCL 716 and Streptomyces bohaiensis strain 11A07.</title>
        <authorList>
            <person name="Loughran R.M."/>
            <person name="Pfannmuller K.M."/>
            <person name="Wasson B.J."/>
            <person name="Deadmond M.C."/>
            <person name="Paddock B.E."/>
            <person name="Koyack M.J."/>
            <person name="Gallegos D.A."/>
            <person name="Mitchell E.A."/>
            <person name="Ushijima B."/>
            <person name="Saw J.H."/>
            <person name="Mcphail K.L."/>
            <person name="Videau P."/>
        </authorList>
    </citation>
    <scope>NUCLEOTIDE SEQUENCE [LARGE SCALE GENOMIC DNA]</scope>
    <source>
        <strain evidence="2 3">NCL716</strain>
    </source>
</reference>
<name>A0A7X6CX63_9ACTN</name>
<dbReference type="InterPro" id="IPR010982">
    <property type="entry name" value="Lambda_DNA-bd_dom_sf"/>
</dbReference>
<dbReference type="CDD" id="cd00093">
    <property type="entry name" value="HTH_XRE"/>
    <property type="match status" value="1"/>
</dbReference>
<dbReference type="Proteomes" id="UP000578686">
    <property type="component" value="Unassembled WGS sequence"/>
</dbReference>
<proteinExistence type="predicted"/>
<dbReference type="EMBL" id="JAAVJD010000004">
    <property type="protein sequence ID" value="NJQ04232.1"/>
    <property type="molecule type" value="Genomic_DNA"/>
</dbReference>
<evidence type="ECO:0000313" key="2">
    <source>
        <dbReference type="EMBL" id="NJQ04232.1"/>
    </source>
</evidence>
<dbReference type="RefSeq" id="WP_167967531.1">
    <property type="nucleotide sequence ID" value="NZ_BHZG01000011.1"/>
</dbReference>
<comment type="caution">
    <text evidence="2">The sequence shown here is derived from an EMBL/GenBank/DDBJ whole genome shotgun (WGS) entry which is preliminary data.</text>
</comment>
<dbReference type="Pfam" id="PF13560">
    <property type="entry name" value="HTH_31"/>
    <property type="match status" value="1"/>
</dbReference>
<dbReference type="PROSITE" id="PS50943">
    <property type="entry name" value="HTH_CROC1"/>
    <property type="match status" value="1"/>
</dbReference>
<dbReference type="Gene3D" id="1.10.260.40">
    <property type="entry name" value="lambda repressor-like DNA-binding domains"/>
    <property type="match status" value="1"/>
</dbReference>
<gene>
    <name evidence="2" type="ORF">HCN56_01240</name>
</gene>
<feature type="domain" description="HTH cro/C1-type" evidence="1">
    <location>
        <begin position="12"/>
        <end position="33"/>
    </location>
</feature>
<dbReference type="AlphaFoldDB" id="A0A7X6CX63"/>
<organism evidence="2 3">
    <name type="scientific">Streptomyces lonarensis</name>
    <dbReference type="NCBI Taxonomy" id="700599"/>
    <lineage>
        <taxon>Bacteria</taxon>
        <taxon>Bacillati</taxon>
        <taxon>Actinomycetota</taxon>
        <taxon>Actinomycetes</taxon>
        <taxon>Kitasatosporales</taxon>
        <taxon>Streptomycetaceae</taxon>
        <taxon>Streptomyces</taxon>
    </lineage>
</organism>
<keyword evidence="3" id="KW-1185">Reference proteome</keyword>
<evidence type="ECO:0000259" key="1">
    <source>
        <dbReference type="PROSITE" id="PS50943"/>
    </source>
</evidence>
<dbReference type="GO" id="GO:0003677">
    <property type="term" value="F:DNA binding"/>
    <property type="evidence" value="ECO:0007669"/>
    <property type="project" value="InterPro"/>
</dbReference>
<evidence type="ECO:0000313" key="3">
    <source>
        <dbReference type="Proteomes" id="UP000578686"/>
    </source>
</evidence>
<sequence>MDTEWARLGDLLRSARKAQGLSQPAVAERLGLSGRAQVARIDRGDIKVVSDTLRAYAQLVGWTSGSVEAVLRGGEPTLADERKAPSVDVGDLSLRVIEALREGPLVDSQVVTLHTPGGRLRAAIVVRGDEDASPEELQAALEEWRDRERALHDDRS</sequence>
<dbReference type="InterPro" id="IPR001387">
    <property type="entry name" value="Cro/C1-type_HTH"/>
</dbReference>